<dbReference type="InterPro" id="IPR025130">
    <property type="entry name" value="DUF4056"/>
</dbReference>
<protein>
    <submittedName>
        <fullName evidence="2">DUF4056 domain-containing protein</fullName>
    </submittedName>
</protein>
<keyword evidence="1" id="KW-0732">Signal</keyword>
<dbReference type="AlphaFoldDB" id="A0A8I1W7G0"/>
<proteinExistence type="predicted"/>
<feature type="signal peptide" evidence="1">
    <location>
        <begin position="1"/>
        <end position="23"/>
    </location>
</feature>
<sequence length="361" mass="40547">MKRGLVPLLLVWGMGGLSLPAQSAPVAPDALRPCCALGMDLRTSLLGVPLPWYRIPNVLDTQSLGHHHYNDSVMRSAGAVLGLGDEKNGLLVTRDGGILDTAHIRDTADNTFYLYQTLLPRLGQAFSLVLASELGQRHVVLRPFTPPSAMADRRLLAARMAALIAFQLAEWHEIAQWYGYRSVPAMAETVSAFSPEDLYSNLLGARLSSELLREPGAPVSAEDFNHRFDRALRMYLAQAGVYPEAQARQALQQLDGVWWDSTRRLPDRRLVLQRNYQLGWVRTPMLPPNWPTPGRRLWLASRWQGQPLSEYVQLQIWPDKSTPVSLKAVLPQTFWTRDDFVTFATAAEQREATWLAQSEQD</sequence>
<dbReference type="EMBL" id="JAFNAA010000009">
    <property type="protein sequence ID" value="MBO1108586.1"/>
    <property type="molecule type" value="Genomic_DNA"/>
</dbReference>
<evidence type="ECO:0000313" key="3">
    <source>
        <dbReference type="Proteomes" id="UP000664658"/>
    </source>
</evidence>
<reference evidence="2" key="1">
    <citation type="submission" date="2021-03" db="EMBL/GenBank/DDBJ databases">
        <title>Plesiomonas shigelloides zfcc0051, isolated from zebrafish feces.</title>
        <authorList>
            <person name="Vanderhoek Z."/>
            <person name="Gaulke C."/>
        </authorList>
    </citation>
    <scope>NUCLEOTIDE SEQUENCE</scope>
    <source>
        <strain evidence="2">Zfcc0051</strain>
    </source>
</reference>
<gene>
    <name evidence="2" type="ORF">J2R62_10155</name>
</gene>
<organism evidence="2 3">
    <name type="scientific">Plesiomonas shigelloides</name>
    <name type="common">Aeromonas shigelloides</name>
    <dbReference type="NCBI Taxonomy" id="703"/>
    <lineage>
        <taxon>Bacteria</taxon>
        <taxon>Pseudomonadati</taxon>
        <taxon>Pseudomonadota</taxon>
        <taxon>Gammaproteobacteria</taxon>
        <taxon>Enterobacterales</taxon>
        <taxon>Enterobacteriaceae</taxon>
        <taxon>Plesiomonas</taxon>
    </lineage>
</organism>
<feature type="chain" id="PRO_5034471880" evidence="1">
    <location>
        <begin position="24"/>
        <end position="361"/>
    </location>
</feature>
<dbReference type="RefSeq" id="WP_207542143.1">
    <property type="nucleotide sequence ID" value="NZ_JAFNAA010000009.1"/>
</dbReference>
<evidence type="ECO:0000256" key="1">
    <source>
        <dbReference type="SAM" id="SignalP"/>
    </source>
</evidence>
<comment type="caution">
    <text evidence="2">The sequence shown here is derived from an EMBL/GenBank/DDBJ whole genome shotgun (WGS) entry which is preliminary data.</text>
</comment>
<accession>A0A8I1W7G0</accession>
<dbReference type="Proteomes" id="UP000664658">
    <property type="component" value="Unassembled WGS sequence"/>
</dbReference>
<dbReference type="Pfam" id="PF13265">
    <property type="entry name" value="DUF4056"/>
    <property type="match status" value="1"/>
</dbReference>
<name>A0A8I1W7G0_PLESH</name>
<evidence type="ECO:0000313" key="2">
    <source>
        <dbReference type="EMBL" id="MBO1108586.1"/>
    </source>
</evidence>